<evidence type="ECO:0000313" key="1">
    <source>
        <dbReference type="EMBL" id="KAF2734960.1"/>
    </source>
</evidence>
<gene>
    <name evidence="1" type="ORF">EJ04DRAFT_523216</name>
</gene>
<dbReference type="AlphaFoldDB" id="A0A9P4QYU0"/>
<evidence type="ECO:0000313" key="2">
    <source>
        <dbReference type="Proteomes" id="UP000799444"/>
    </source>
</evidence>
<dbReference type="EMBL" id="ML996141">
    <property type="protein sequence ID" value="KAF2734960.1"/>
    <property type="molecule type" value="Genomic_DNA"/>
</dbReference>
<comment type="caution">
    <text evidence="1">The sequence shown here is derived from an EMBL/GenBank/DDBJ whole genome shotgun (WGS) entry which is preliminary data.</text>
</comment>
<sequence length="220" mass="25082">MCTFMRIQYMCGHSAPLNSDLLSSFDMERSLGFSWCRAWDTQCLQDKARDVKSGFWCFECRKVLRRRKLITKIKQKMEKRWKKKAKRSLERGDEFLPSGVANFTVTAGDDAAPFYGDDTAALSGSTAGSFATVPVESVAALDTTLAASSWANNPPHTGGSYPYNYYVWPYEYEPQQVGVSFGVGLESGNSIPPHTHTQLPNVIRREWKNRWVWRFARPRF</sequence>
<dbReference type="Proteomes" id="UP000799444">
    <property type="component" value="Unassembled WGS sequence"/>
</dbReference>
<accession>A0A9P4QYU0</accession>
<protein>
    <submittedName>
        <fullName evidence="1">Uncharacterized protein</fullName>
    </submittedName>
</protein>
<proteinExistence type="predicted"/>
<organism evidence="1 2">
    <name type="scientific">Polyplosphaeria fusca</name>
    <dbReference type="NCBI Taxonomy" id="682080"/>
    <lineage>
        <taxon>Eukaryota</taxon>
        <taxon>Fungi</taxon>
        <taxon>Dikarya</taxon>
        <taxon>Ascomycota</taxon>
        <taxon>Pezizomycotina</taxon>
        <taxon>Dothideomycetes</taxon>
        <taxon>Pleosporomycetidae</taxon>
        <taxon>Pleosporales</taxon>
        <taxon>Tetraplosphaeriaceae</taxon>
        <taxon>Polyplosphaeria</taxon>
    </lineage>
</organism>
<reference evidence="1" key="1">
    <citation type="journal article" date="2020" name="Stud. Mycol.">
        <title>101 Dothideomycetes genomes: a test case for predicting lifestyles and emergence of pathogens.</title>
        <authorList>
            <person name="Haridas S."/>
            <person name="Albert R."/>
            <person name="Binder M."/>
            <person name="Bloem J."/>
            <person name="Labutti K."/>
            <person name="Salamov A."/>
            <person name="Andreopoulos B."/>
            <person name="Baker S."/>
            <person name="Barry K."/>
            <person name="Bills G."/>
            <person name="Bluhm B."/>
            <person name="Cannon C."/>
            <person name="Castanera R."/>
            <person name="Culley D."/>
            <person name="Daum C."/>
            <person name="Ezra D."/>
            <person name="Gonzalez J."/>
            <person name="Henrissat B."/>
            <person name="Kuo A."/>
            <person name="Liang C."/>
            <person name="Lipzen A."/>
            <person name="Lutzoni F."/>
            <person name="Magnuson J."/>
            <person name="Mondo S."/>
            <person name="Nolan M."/>
            <person name="Ohm R."/>
            <person name="Pangilinan J."/>
            <person name="Park H.-J."/>
            <person name="Ramirez L."/>
            <person name="Alfaro M."/>
            <person name="Sun H."/>
            <person name="Tritt A."/>
            <person name="Yoshinaga Y."/>
            <person name="Zwiers L.-H."/>
            <person name="Turgeon B."/>
            <person name="Goodwin S."/>
            <person name="Spatafora J."/>
            <person name="Crous P."/>
            <person name="Grigoriev I."/>
        </authorList>
    </citation>
    <scope>NUCLEOTIDE SEQUENCE</scope>
    <source>
        <strain evidence="1">CBS 125425</strain>
    </source>
</reference>
<name>A0A9P4QYU0_9PLEO</name>
<keyword evidence="2" id="KW-1185">Reference proteome</keyword>